<dbReference type="InterPro" id="IPR011711">
    <property type="entry name" value="GntR_C"/>
</dbReference>
<evidence type="ECO:0000256" key="3">
    <source>
        <dbReference type="ARBA" id="ARBA00023163"/>
    </source>
</evidence>
<evidence type="ECO:0000313" key="6">
    <source>
        <dbReference type="Proteomes" id="UP001501183"/>
    </source>
</evidence>
<dbReference type="SUPFAM" id="SSF46785">
    <property type="entry name" value="Winged helix' DNA-binding domain"/>
    <property type="match status" value="1"/>
</dbReference>
<accession>A0ABP8NSK6</accession>
<gene>
    <name evidence="5" type="ORF">GCM10023094_04330</name>
</gene>
<dbReference type="InterPro" id="IPR008920">
    <property type="entry name" value="TF_FadR/GntR_C"/>
</dbReference>
<evidence type="ECO:0000256" key="1">
    <source>
        <dbReference type="ARBA" id="ARBA00023015"/>
    </source>
</evidence>
<feature type="domain" description="HTH gntR-type" evidence="4">
    <location>
        <begin position="5"/>
        <end position="72"/>
    </location>
</feature>
<proteinExistence type="predicted"/>
<dbReference type="PROSITE" id="PS50949">
    <property type="entry name" value="HTH_GNTR"/>
    <property type="match status" value="1"/>
</dbReference>
<protein>
    <submittedName>
        <fullName evidence="5">GntR family transcriptional regulator</fullName>
    </submittedName>
</protein>
<evidence type="ECO:0000313" key="5">
    <source>
        <dbReference type="EMBL" id="GAA4472322.1"/>
    </source>
</evidence>
<evidence type="ECO:0000259" key="4">
    <source>
        <dbReference type="PROSITE" id="PS50949"/>
    </source>
</evidence>
<keyword evidence="6" id="KW-1185">Reference proteome</keyword>
<dbReference type="PANTHER" id="PTHR43537">
    <property type="entry name" value="TRANSCRIPTIONAL REGULATOR, GNTR FAMILY"/>
    <property type="match status" value="1"/>
</dbReference>
<name>A0ABP8NSK6_9NOCA</name>
<dbReference type="InterPro" id="IPR000524">
    <property type="entry name" value="Tscrpt_reg_HTH_GntR"/>
</dbReference>
<dbReference type="PANTHER" id="PTHR43537:SF24">
    <property type="entry name" value="GLUCONATE OPERON TRANSCRIPTIONAL REPRESSOR"/>
    <property type="match status" value="1"/>
</dbReference>
<dbReference type="Pfam" id="PF00392">
    <property type="entry name" value="GntR"/>
    <property type="match status" value="1"/>
</dbReference>
<dbReference type="Pfam" id="PF07729">
    <property type="entry name" value="FCD"/>
    <property type="match status" value="1"/>
</dbReference>
<dbReference type="EMBL" id="BAABFB010000014">
    <property type="protein sequence ID" value="GAA4472322.1"/>
    <property type="molecule type" value="Genomic_DNA"/>
</dbReference>
<dbReference type="SUPFAM" id="SSF48008">
    <property type="entry name" value="GntR ligand-binding domain-like"/>
    <property type="match status" value="1"/>
</dbReference>
<dbReference type="Gene3D" id="1.20.120.530">
    <property type="entry name" value="GntR ligand-binding domain-like"/>
    <property type="match status" value="1"/>
</dbReference>
<dbReference type="SMART" id="SM00345">
    <property type="entry name" value="HTH_GNTR"/>
    <property type="match status" value="1"/>
</dbReference>
<keyword evidence="2" id="KW-0238">DNA-binding</keyword>
<dbReference type="RefSeq" id="WP_345341657.1">
    <property type="nucleotide sequence ID" value="NZ_BAABFB010000014.1"/>
</dbReference>
<dbReference type="Proteomes" id="UP001501183">
    <property type="component" value="Unassembled WGS sequence"/>
</dbReference>
<keyword evidence="3" id="KW-0804">Transcription</keyword>
<organism evidence="5 6">
    <name type="scientific">Rhodococcus olei</name>
    <dbReference type="NCBI Taxonomy" id="2161675"/>
    <lineage>
        <taxon>Bacteria</taxon>
        <taxon>Bacillati</taxon>
        <taxon>Actinomycetota</taxon>
        <taxon>Actinomycetes</taxon>
        <taxon>Mycobacteriales</taxon>
        <taxon>Nocardiaceae</taxon>
        <taxon>Rhodococcus</taxon>
    </lineage>
</organism>
<comment type="caution">
    <text evidence="5">The sequence shown here is derived from an EMBL/GenBank/DDBJ whole genome shotgun (WGS) entry which is preliminary data.</text>
</comment>
<evidence type="ECO:0000256" key="2">
    <source>
        <dbReference type="ARBA" id="ARBA00023125"/>
    </source>
</evidence>
<sequence length="221" mass="23622">MSKLHSASEHVYREVKERILSADLPGGELISEGEIATAMGTSRTPVREAFLRLEAEGWMRLYPKRGALIVPVADGEAEHVISARRLVEADAARAAVAVAAVRSGLVQALRANLDDQRAAAAAGDVAVFSGLDADFHGLIVRAGGNPLLVAFYTGLRERQRRMTAHSLARDPLQLSSIIDDHARLADLIEAGDADGYDAAVHVHMRQVHRLALPGTTIGGGR</sequence>
<dbReference type="InterPro" id="IPR036388">
    <property type="entry name" value="WH-like_DNA-bd_sf"/>
</dbReference>
<dbReference type="SMART" id="SM00895">
    <property type="entry name" value="FCD"/>
    <property type="match status" value="1"/>
</dbReference>
<reference evidence="6" key="1">
    <citation type="journal article" date="2019" name="Int. J. Syst. Evol. Microbiol.">
        <title>The Global Catalogue of Microorganisms (GCM) 10K type strain sequencing project: providing services to taxonomists for standard genome sequencing and annotation.</title>
        <authorList>
            <consortium name="The Broad Institute Genomics Platform"/>
            <consortium name="The Broad Institute Genome Sequencing Center for Infectious Disease"/>
            <person name="Wu L."/>
            <person name="Ma J."/>
        </authorList>
    </citation>
    <scope>NUCLEOTIDE SEQUENCE [LARGE SCALE GENOMIC DNA]</scope>
    <source>
        <strain evidence="6">JCM 32206</strain>
    </source>
</reference>
<dbReference type="PRINTS" id="PR00035">
    <property type="entry name" value="HTHGNTR"/>
</dbReference>
<keyword evidence="1" id="KW-0805">Transcription regulation</keyword>
<dbReference type="Gene3D" id="1.10.10.10">
    <property type="entry name" value="Winged helix-like DNA-binding domain superfamily/Winged helix DNA-binding domain"/>
    <property type="match status" value="1"/>
</dbReference>
<dbReference type="InterPro" id="IPR036390">
    <property type="entry name" value="WH_DNA-bd_sf"/>
</dbReference>